<comment type="subcellular location">
    <subcellularLocation>
        <location evidence="1">Membrane</location>
    </subcellularLocation>
</comment>
<dbReference type="InterPro" id="IPR005311">
    <property type="entry name" value="PBP_dimer"/>
</dbReference>
<dbReference type="Gene3D" id="3.30.10.20">
    <property type="match status" value="1"/>
</dbReference>
<dbReference type="AlphaFoldDB" id="A0A5N1IY79"/>
<keyword evidence="6" id="KW-1185">Reference proteome</keyword>
<dbReference type="InterPro" id="IPR012338">
    <property type="entry name" value="Beta-lactam/transpept-like"/>
</dbReference>
<dbReference type="Pfam" id="PF03717">
    <property type="entry name" value="PBP_dimer"/>
    <property type="match status" value="1"/>
</dbReference>
<dbReference type="PANTHER" id="PTHR30627:SF1">
    <property type="entry name" value="PEPTIDOGLYCAN D,D-TRANSPEPTIDASE FTSI"/>
    <property type="match status" value="1"/>
</dbReference>
<dbReference type="SUPFAM" id="SSF54184">
    <property type="entry name" value="Penicillin-binding protein 2x (pbp-2x), c-terminal domain"/>
    <property type="match status" value="1"/>
</dbReference>
<dbReference type="Gene3D" id="3.40.710.10">
    <property type="entry name" value="DD-peptidase/beta-lactamase superfamily"/>
    <property type="match status" value="1"/>
</dbReference>
<dbReference type="RefSeq" id="WP_150903511.1">
    <property type="nucleotide sequence ID" value="NZ_VTWT01000004.1"/>
</dbReference>
<keyword evidence="2" id="KW-0121">Carboxypeptidase</keyword>
<evidence type="ECO:0000259" key="4">
    <source>
        <dbReference type="PROSITE" id="PS51178"/>
    </source>
</evidence>
<dbReference type="PANTHER" id="PTHR30627">
    <property type="entry name" value="PEPTIDOGLYCAN D,D-TRANSPEPTIDASE"/>
    <property type="match status" value="1"/>
</dbReference>
<reference evidence="5 6" key="1">
    <citation type="submission" date="2019-09" db="EMBL/GenBank/DDBJ databases">
        <title>Genome sequence of Adhaeribacter sp. M2.</title>
        <authorList>
            <person name="Srinivasan S."/>
        </authorList>
    </citation>
    <scope>NUCLEOTIDE SEQUENCE [LARGE SCALE GENOMIC DNA]</scope>
    <source>
        <strain evidence="5 6">M2</strain>
    </source>
</reference>
<dbReference type="EMBL" id="VTWT01000004">
    <property type="protein sequence ID" value="KAA9338877.1"/>
    <property type="molecule type" value="Genomic_DNA"/>
</dbReference>
<name>A0A5N1IY79_9BACT</name>
<dbReference type="Proteomes" id="UP000326570">
    <property type="component" value="Unassembled WGS sequence"/>
</dbReference>
<dbReference type="GO" id="GO:0071555">
    <property type="term" value="P:cell wall organization"/>
    <property type="evidence" value="ECO:0007669"/>
    <property type="project" value="TreeGrafter"/>
</dbReference>
<comment type="caution">
    <text evidence="5">The sequence shown here is derived from an EMBL/GenBank/DDBJ whole genome shotgun (WGS) entry which is preliminary data.</text>
</comment>
<dbReference type="Pfam" id="PF00905">
    <property type="entry name" value="Transpeptidase"/>
    <property type="match status" value="1"/>
</dbReference>
<feature type="domain" description="PASTA" evidence="4">
    <location>
        <begin position="643"/>
        <end position="702"/>
    </location>
</feature>
<dbReference type="GO" id="GO:0008658">
    <property type="term" value="F:penicillin binding"/>
    <property type="evidence" value="ECO:0007669"/>
    <property type="project" value="InterPro"/>
</dbReference>
<evidence type="ECO:0000256" key="1">
    <source>
        <dbReference type="ARBA" id="ARBA00004370"/>
    </source>
</evidence>
<dbReference type="SUPFAM" id="SSF56601">
    <property type="entry name" value="beta-lactamase/transpeptidase-like"/>
    <property type="match status" value="1"/>
</dbReference>
<dbReference type="InterPro" id="IPR036138">
    <property type="entry name" value="PBP_dimer_sf"/>
</dbReference>
<evidence type="ECO:0000256" key="3">
    <source>
        <dbReference type="ARBA" id="ARBA00023136"/>
    </source>
</evidence>
<keyword evidence="2" id="KW-0378">Hydrolase</keyword>
<dbReference type="InterPro" id="IPR001460">
    <property type="entry name" value="PCN-bd_Tpept"/>
</dbReference>
<organism evidence="5 6">
    <name type="scientific">Adhaeribacter soli</name>
    <dbReference type="NCBI Taxonomy" id="2607655"/>
    <lineage>
        <taxon>Bacteria</taxon>
        <taxon>Pseudomonadati</taxon>
        <taxon>Bacteroidota</taxon>
        <taxon>Cytophagia</taxon>
        <taxon>Cytophagales</taxon>
        <taxon>Hymenobacteraceae</taxon>
        <taxon>Adhaeribacter</taxon>
    </lineage>
</organism>
<keyword evidence="2" id="KW-0645">Protease</keyword>
<evidence type="ECO:0000313" key="5">
    <source>
        <dbReference type="EMBL" id="KAA9338877.1"/>
    </source>
</evidence>
<dbReference type="GO" id="GO:0005886">
    <property type="term" value="C:plasma membrane"/>
    <property type="evidence" value="ECO:0007669"/>
    <property type="project" value="TreeGrafter"/>
</dbReference>
<dbReference type="CDD" id="cd06575">
    <property type="entry name" value="PASTA_Pbp2x-like_2"/>
    <property type="match status" value="1"/>
</dbReference>
<protein>
    <submittedName>
        <fullName evidence="5">Transpeptidase family protein</fullName>
    </submittedName>
</protein>
<gene>
    <name evidence="5" type="ORF">F0P94_08770</name>
</gene>
<sequence>MNIKKSILTRVRVAFLAVALFAFAIIFKVANIQFAEGSKWKEIQREKRFVYQPVFATRGNIYSDNESILATSLPFYRVAFDPSISDDKLFNEGIDSLAYLLARFYKDKPEQEYRRKIKNARISGRHYVRLNNRQINYQDKKMMARWPIFRAGKNKGGVIFEKVDKRFRPFGMLAQRTIGFINEDKNGAGLEYTYNSQLAGKDGEALFERMAGGNKPVYDGSEVKPMPGYDIKTTIDINLQDVAENALNKALVAHNAEYGCVVLMEVKTGEIKAIANLGKFAEGAYLENYNYAVANQGLTEPGSTFKLASMMALLEDSNIQLTDTVDTGNGKKSFGGVSMTDSKQGGYGKITVEDVFGKSSNVGIAMLIENQFGNDPQKFVDYLQRFGLNSTLGFQMAGEARPYIKKPSDRSWSRTTLSRMSIGYELKIAPIHTLALFNAIANNGVKVQPIIVKETRKADKTIAVYEAKILNEKICSDETVKKLRQMMETVVERGTGKHVKNVNYKVAGKTGTSRKIKNGQYIKTYSTSFVGYFPADNPKYSCIVIIDSPKAAAQYGGDVAAPVFRELADKAYARDLAIHKPMSERIIPDKKQLPMVKAGSQEELTLICNKLGISHHPGVPGMEDFDWVKADSQSRSYLWKPNKIETNQIPDVTGMTVRDALYLLNNQGIKVRRIGSSGRVQSQSLPAGAPIQKGSVITIVLS</sequence>
<proteinExistence type="predicted"/>
<accession>A0A5N1IY79</accession>
<dbReference type="SMART" id="SM00740">
    <property type="entry name" value="PASTA"/>
    <property type="match status" value="1"/>
</dbReference>
<dbReference type="SUPFAM" id="SSF56519">
    <property type="entry name" value="Penicillin binding protein dimerisation domain"/>
    <property type="match status" value="1"/>
</dbReference>
<dbReference type="PROSITE" id="PS51178">
    <property type="entry name" value="PASTA"/>
    <property type="match status" value="1"/>
</dbReference>
<evidence type="ECO:0000256" key="2">
    <source>
        <dbReference type="ARBA" id="ARBA00022645"/>
    </source>
</evidence>
<dbReference type="GO" id="GO:0004180">
    <property type="term" value="F:carboxypeptidase activity"/>
    <property type="evidence" value="ECO:0007669"/>
    <property type="project" value="UniProtKB-KW"/>
</dbReference>
<dbReference type="Pfam" id="PF03793">
    <property type="entry name" value="PASTA"/>
    <property type="match status" value="1"/>
</dbReference>
<keyword evidence="3" id="KW-0472">Membrane</keyword>
<evidence type="ECO:0000313" key="6">
    <source>
        <dbReference type="Proteomes" id="UP000326570"/>
    </source>
</evidence>
<dbReference type="InterPro" id="IPR050515">
    <property type="entry name" value="Beta-lactam/transpept"/>
</dbReference>
<dbReference type="Gene3D" id="3.30.450.330">
    <property type="match status" value="1"/>
</dbReference>
<dbReference type="Gene3D" id="3.90.1310.10">
    <property type="entry name" value="Penicillin-binding protein 2a (Domain 2)"/>
    <property type="match status" value="1"/>
</dbReference>
<dbReference type="InterPro" id="IPR005543">
    <property type="entry name" value="PASTA_dom"/>
</dbReference>